<evidence type="ECO:0000256" key="7">
    <source>
        <dbReference type="RuleBase" id="RU004474"/>
    </source>
</evidence>
<feature type="region of interest" description="Disordered" evidence="8">
    <location>
        <begin position="131"/>
        <end position="155"/>
    </location>
</feature>
<keyword evidence="4" id="KW-0554">One-carbon metabolism</keyword>
<dbReference type="GeneID" id="41976432"/>
<evidence type="ECO:0000256" key="3">
    <source>
        <dbReference type="ARBA" id="ARBA00018886"/>
    </source>
</evidence>
<keyword evidence="11" id="KW-1185">Reference proteome</keyword>
<dbReference type="Pfam" id="PF00186">
    <property type="entry name" value="DHFR_1"/>
    <property type="match status" value="1"/>
</dbReference>
<feature type="domain" description="DHFR" evidence="9">
    <location>
        <begin position="26"/>
        <end position="270"/>
    </location>
</feature>
<feature type="compositionally biased region" description="Low complexity" evidence="8">
    <location>
        <begin position="1"/>
        <end position="19"/>
    </location>
</feature>
<dbReference type="InterPro" id="IPR017925">
    <property type="entry name" value="DHFR_CS"/>
</dbReference>
<evidence type="ECO:0000256" key="6">
    <source>
        <dbReference type="ARBA" id="ARBA00023002"/>
    </source>
</evidence>
<dbReference type="PROSITE" id="PS00075">
    <property type="entry name" value="DHFR_1"/>
    <property type="match status" value="1"/>
</dbReference>
<dbReference type="CDD" id="cd00209">
    <property type="entry name" value="DHFR"/>
    <property type="match status" value="1"/>
</dbReference>
<dbReference type="STRING" id="1093900.A0A507ATH8"/>
<evidence type="ECO:0000256" key="8">
    <source>
        <dbReference type="SAM" id="MobiDB-lite"/>
    </source>
</evidence>
<evidence type="ECO:0000256" key="4">
    <source>
        <dbReference type="ARBA" id="ARBA00022563"/>
    </source>
</evidence>
<dbReference type="PROSITE" id="PS51330">
    <property type="entry name" value="DHFR_2"/>
    <property type="match status" value="1"/>
</dbReference>
<keyword evidence="6" id="KW-0560">Oxidoreductase</keyword>
<dbReference type="Proteomes" id="UP000319257">
    <property type="component" value="Unassembled WGS sequence"/>
</dbReference>
<evidence type="ECO:0000256" key="5">
    <source>
        <dbReference type="ARBA" id="ARBA00022857"/>
    </source>
</evidence>
<dbReference type="GO" id="GO:0050661">
    <property type="term" value="F:NADP binding"/>
    <property type="evidence" value="ECO:0007669"/>
    <property type="project" value="InterPro"/>
</dbReference>
<gene>
    <name evidence="10" type="ORF">E0L32_008985</name>
</gene>
<comment type="similarity">
    <text evidence="7">Belongs to the dihydrofolate reductase family.</text>
</comment>
<evidence type="ECO:0000256" key="2">
    <source>
        <dbReference type="ARBA" id="ARBA00012856"/>
    </source>
</evidence>
<dbReference type="GO" id="GO:0046654">
    <property type="term" value="P:tetrahydrofolate biosynthetic process"/>
    <property type="evidence" value="ECO:0007669"/>
    <property type="project" value="UniProtKB-UniPathway"/>
</dbReference>
<dbReference type="PANTHER" id="PTHR48069">
    <property type="entry name" value="DIHYDROFOLATE REDUCTASE"/>
    <property type="match status" value="1"/>
</dbReference>
<dbReference type="InParanoid" id="A0A507ATH8"/>
<dbReference type="EMBL" id="SKBQ01000062">
    <property type="protein sequence ID" value="TPX09794.1"/>
    <property type="molecule type" value="Genomic_DNA"/>
</dbReference>
<keyword evidence="5" id="KW-0521">NADP</keyword>
<accession>A0A507ATH8</accession>
<organism evidence="10 11">
    <name type="scientific">Thyridium curvatum</name>
    <dbReference type="NCBI Taxonomy" id="1093900"/>
    <lineage>
        <taxon>Eukaryota</taxon>
        <taxon>Fungi</taxon>
        <taxon>Dikarya</taxon>
        <taxon>Ascomycota</taxon>
        <taxon>Pezizomycotina</taxon>
        <taxon>Sordariomycetes</taxon>
        <taxon>Sordariomycetidae</taxon>
        <taxon>Thyridiales</taxon>
        <taxon>Thyridiaceae</taxon>
        <taxon>Thyridium</taxon>
    </lineage>
</organism>
<dbReference type="GO" id="GO:0006730">
    <property type="term" value="P:one-carbon metabolic process"/>
    <property type="evidence" value="ECO:0007669"/>
    <property type="project" value="UniProtKB-KW"/>
</dbReference>
<comment type="caution">
    <text evidence="10">The sequence shown here is derived from an EMBL/GenBank/DDBJ whole genome shotgun (WGS) entry which is preliminary data.</text>
</comment>
<dbReference type="GO" id="GO:0004146">
    <property type="term" value="F:dihydrofolate reductase activity"/>
    <property type="evidence" value="ECO:0007669"/>
    <property type="project" value="UniProtKB-EC"/>
</dbReference>
<dbReference type="GO" id="GO:0046452">
    <property type="term" value="P:dihydrofolate metabolic process"/>
    <property type="evidence" value="ECO:0007669"/>
    <property type="project" value="TreeGrafter"/>
</dbReference>
<sequence length="272" mass="29537">MPADAASSTSGSAGVQSTSMPPSPLELTLVVAATRDMGIGLRGTLPWTGLKKEMAYFARVTKRLPPTSAVRNASQKLRTHTETHIVDKQATQPSPAPAVNAVIMGRKTWDSIPPRFRPLKDRLNVVVSRSFASGGQQPQPQLHGSEEDPSAQQPLRAGSLEQALELLRARAASGAVARVFVIGGGQIYASSLKLAEARRVLLTRVLTDFECDTHFPLALREEGKDGDGPSEGGRWVRKSKEELDRWAGEEVAGGVQVENNAEYEFQMWERVD</sequence>
<dbReference type="RefSeq" id="XP_030991505.1">
    <property type="nucleotide sequence ID" value="XM_031143901.1"/>
</dbReference>
<dbReference type="OrthoDB" id="414698at2759"/>
<feature type="compositionally biased region" description="Polar residues" evidence="8">
    <location>
        <begin position="131"/>
        <end position="142"/>
    </location>
</feature>
<evidence type="ECO:0000313" key="11">
    <source>
        <dbReference type="Proteomes" id="UP000319257"/>
    </source>
</evidence>
<dbReference type="FunCoup" id="A0A507ATH8">
    <property type="interactions" value="430"/>
</dbReference>
<dbReference type="EC" id="1.5.1.3" evidence="2"/>
<evidence type="ECO:0000256" key="1">
    <source>
        <dbReference type="ARBA" id="ARBA00004903"/>
    </source>
</evidence>
<dbReference type="InterPro" id="IPR012259">
    <property type="entry name" value="DHFR"/>
</dbReference>
<reference evidence="10 11" key="1">
    <citation type="submission" date="2019-06" db="EMBL/GenBank/DDBJ databases">
        <title>Draft genome sequence of the filamentous fungus Phialemoniopsis curvata isolated from diesel fuel.</title>
        <authorList>
            <person name="Varaljay V.A."/>
            <person name="Lyon W.J."/>
            <person name="Crouch A.L."/>
            <person name="Drake C.E."/>
            <person name="Hollomon J.M."/>
            <person name="Nadeau L.J."/>
            <person name="Nunn H.S."/>
            <person name="Stevenson B.S."/>
            <person name="Bojanowski C.L."/>
            <person name="Crookes-Goodson W.J."/>
        </authorList>
    </citation>
    <scope>NUCLEOTIDE SEQUENCE [LARGE SCALE GENOMIC DNA]</scope>
    <source>
        <strain evidence="10 11">D216</strain>
    </source>
</reference>
<proteinExistence type="inferred from homology"/>
<dbReference type="GO" id="GO:0046655">
    <property type="term" value="P:folic acid metabolic process"/>
    <property type="evidence" value="ECO:0007669"/>
    <property type="project" value="TreeGrafter"/>
</dbReference>
<comment type="pathway">
    <text evidence="1">Cofactor biosynthesis; tetrahydrofolate biosynthesis; 5,6,7,8-tetrahydrofolate from 7,8-dihydrofolate: step 1/1.</text>
</comment>
<dbReference type="GO" id="GO:0005739">
    <property type="term" value="C:mitochondrion"/>
    <property type="evidence" value="ECO:0007669"/>
    <property type="project" value="TreeGrafter"/>
</dbReference>
<evidence type="ECO:0000259" key="9">
    <source>
        <dbReference type="PROSITE" id="PS51330"/>
    </source>
</evidence>
<dbReference type="PRINTS" id="PR00070">
    <property type="entry name" value="DHFR"/>
</dbReference>
<dbReference type="SUPFAM" id="SSF53597">
    <property type="entry name" value="Dihydrofolate reductase-like"/>
    <property type="match status" value="1"/>
</dbReference>
<name>A0A507ATH8_9PEZI</name>
<dbReference type="AlphaFoldDB" id="A0A507ATH8"/>
<dbReference type="UniPathway" id="UPA00077">
    <property type="reaction ID" value="UER00158"/>
</dbReference>
<protein>
    <recommendedName>
        <fullName evidence="3">Dihydrofolate reductase</fullName>
        <ecNumber evidence="2">1.5.1.3</ecNumber>
    </recommendedName>
</protein>
<feature type="region of interest" description="Disordered" evidence="8">
    <location>
        <begin position="1"/>
        <end position="22"/>
    </location>
</feature>
<dbReference type="PANTHER" id="PTHR48069:SF3">
    <property type="entry name" value="DIHYDROFOLATE REDUCTASE"/>
    <property type="match status" value="1"/>
</dbReference>
<dbReference type="InterPro" id="IPR001796">
    <property type="entry name" value="DHFR_dom"/>
</dbReference>
<evidence type="ECO:0000313" key="10">
    <source>
        <dbReference type="EMBL" id="TPX09794.1"/>
    </source>
</evidence>
<dbReference type="Gene3D" id="3.40.430.10">
    <property type="entry name" value="Dihydrofolate Reductase, subunit A"/>
    <property type="match status" value="1"/>
</dbReference>
<dbReference type="InterPro" id="IPR024072">
    <property type="entry name" value="DHFR-like_dom_sf"/>
</dbReference>